<dbReference type="STRING" id="797299.HALLA_11700"/>
<dbReference type="KEGG" id="hlr:HALLA_11990"/>
<dbReference type="Proteomes" id="UP000019024">
    <property type="component" value="Chromosome"/>
</dbReference>
<dbReference type="KEGG" id="hlr:HALLA_11700"/>
<dbReference type="GeneID" id="25145166"/>
<protein>
    <submittedName>
        <fullName evidence="1">Uncharacterized protein</fullName>
    </submittedName>
</protein>
<dbReference type="AlphaFoldDB" id="W0JUI2"/>
<evidence type="ECO:0000313" key="3">
    <source>
        <dbReference type="Proteomes" id="UP000019024"/>
    </source>
</evidence>
<dbReference type="OrthoDB" id="203534at2157"/>
<keyword evidence="3" id="KW-1185">Reference proteome</keyword>
<proteinExistence type="predicted"/>
<sequence>MAAETHQARAERRKESKAIYEEVIRVVDYQSGHIQPPLASKPSVLGILSRGRYGLDKISRAIVAARSNGDLFVVTDPTGRQRIGINDREILREKIAQHLSRTDDPRKDVIGLANDRIQKLREADSNE</sequence>
<dbReference type="EMBL" id="CP007055">
    <property type="protein sequence ID" value="AHG00900.1"/>
    <property type="molecule type" value="Genomic_DNA"/>
</dbReference>
<organism evidence="1 3">
    <name type="scientific">Halostagnicola larsenii XH-48</name>
    <dbReference type="NCBI Taxonomy" id="797299"/>
    <lineage>
        <taxon>Archaea</taxon>
        <taxon>Methanobacteriati</taxon>
        <taxon>Methanobacteriota</taxon>
        <taxon>Stenosarchaea group</taxon>
        <taxon>Halobacteria</taxon>
        <taxon>Halobacteriales</taxon>
        <taxon>Natrialbaceae</taxon>
        <taxon>Halostagnicola</taxon>
    </lineage>
</organism>
<accession>W0JUI2</accession>
<dbReference type="EMBL" id="CP007055">
    <property type="protein sequence ID" value="AHG00947.1"/>
    <property type="molecule type" value="Genomic_DNA"/>
</dbReference>
<dbReference type="eggNOG" id="ENOG502N5Z5">
    <property type="taxonomic scope" value="Archaea"/>
</dbReference>
<gene>
    <name evidence="1" type="ORF">HALLA_11700</name>
    <name evidence="2" type="ORF">HALLA_11990</name>
</gene>
<evidence type="ECO:0000313" key="1">
    <source>
        <dbReference type="EMBL" id="AHG00900.1"/>
    </source>
</evidence>
<dbReference type="RefSeq" id="WP_049952628.1">
    <property type="nucleotide sequence ID" value="NZ_CP007055.1"/>
</dbReference>
<dbReference type="HOGENOM" id="CLU_1965481_0_0_2"/>
<reference evidence="1 3" key="1">
    <citation type="submission" date="2014-01" db="EMBL/GenBank/DDBJ databases">
        <authorList>
            <consortium name="DOE Joint Genome Institute"/>
            <person name="Anderson I."/>
            <person name="Huntemann M."/>
            <person name="Han J."/>
            <person name="Chen A."/>
            <person name="Kyrpides N."/>
            <person name="Mavromatis K."/>
            <person name="Markowitz V."/>
            <person name="Palaniappan K."/>
            <person name="Ivanova N."/>
            <person name="Schaumberg A."/>
            <person name="Pati A."/>
            <person name="Liolios K."/>
            <person name="Nordberg H.P."/>
            <person name="Cantor M.N."/>
            <person name="Hua S.X."/>
            <person name="Woyke T."/>
        </authorList>
    </citation>
    <scope>NUCLEOTIDE SEQUENCE [LARGE SCALE GENOMIC DNA]</scope>
    <source>
        <strain evidence="1 3">XH-48</strain>
    </source>
</reference>
<name>W0JUI2_9EURY</name>
<evidence type="ECO:0000313" key="2">
    <source>
        <dbReference type="EMBL" id="AHG00947.1"/>
    </source>
</evidence>